<comment type="subcellular location">
    <subcellularLocation>
        <location evidence="4">Cytoplasm</location>
    </subcellularLocation>
    <subcellularLocation>
        <location evidence="3">Endomembrane system</location>
    </subcellularLocation>
    <subcellularLocation>
        <location evidence="2">Endoplasmic reticulum</location>
    </subcellularLocation>
    <subcellularLocation>
        <location evidence="5">Golgi apparatus</location>
    </subcellularLocation>
    <subcellularLocation>
        <location evidence="1">Nucleus</location>
    </subcellularLocation>
    <subcellularLocation>
        <location evidence="6">Secreted</location>
    </subcellularLocation>
</comment>
<dbReference type="InterPro" id="IPR011029">
    <property type="entry name" value="DEATH-like_dom_sf"/>
</dbReference>
<dbReference type="EMBL" id="QXTE01000463">
    <property type="protein sequence ID" value="TFJ97760.1"/>
    <property type="molecule type" value="Genomic_DNA"/>
</dbReference>
<dbReference type="InterPro" id="IPR027417">
    <property type="entry name" value="P-loop_NTPase"/>
</dbReference>
<keyword evidence="20" id="KW-0449">Lipoprotein</keyword>
<organism evidence="22 23">
    <name type="scientific">Platysternon megacephalum</name>
    <name type="common">big-headed turtle</name>
    <dbReference type="NCBI Taxonomy" id="55544"/>
    <lineage>
        <taxon>Eukaryota</taxon>
        <taxon>Metazoa</taxon>
        <taxon>Chordata</taxon>
        <taxon>Craniata</taxon>
        <taxon>Vertebrata</taxon>
        <taxon>Euteleostomi</taxon>
        <taxon>Archelosauria</taxon>
        <taxon>Testudinata</taxon>
        <taxon>Testudines</taxon>
        <taxon>Cryptodira</taxon>
        <taxon>Durocryptodira</taxon>
        <taxon>Testudinoidea</taxon>
        <taxon>Platysternidae</taxon>
        <taxon>Platysternon</taxon>
    </lineage>
</organism>
<keyword evidence="10" id="KW-0399">Innate immunity</keyword>
<feature type="domain" description="Pyrin" evidence="21">
    <location>
        <begin position="2"/>
        <end position="95"/>
    </location>
</feature>
<evidence type="ECO:0000256" key="20">
    <source>
        <dbReference type="ARBA" id="ARBA00023288"/>
    </source>
</evidence>
<dbReference type="Pfam" id="PF05729">
    <property type="entry name" value="NACHT"/>
    <property type="match status" value="1"/>
</dbReference>
<dbReference type="GO" id="GO:0005783">
    <property type="term" value="C:endoplasmic reticulum"/>
    <property type="evidence" value="ECO:0007669"/>
    <property type="project" value="UniProtKB-SubCell"/>
</dbReference>
<dbReference type="CDD" id="cd08321">
    <property type="entry name" value="Pyrin_ASC-like"/>
    <property type="match status" value="1"/>
</dbReference>
<keyword evidence="13" id="KW-0391">Immunity</keyword>
<dbReference type="InterPro" id="IPR004020">
    <property type="entry name" value="DAPIN"/>
</dbReference>
<evidence type="ECO:0000256" key="1">
    <source>
        <dbReference type="ARBA" id="ARBA00004123"/>
    </source>
</evidence>
<dbReference type="SMART" id="SM01288">
    <property type="entry name" value="FISNA"/>
    <property type="match status" value="1"/>
</dbReference>
<evidence type="ECO:0000256" key="19">
    <source>
        <dbReference type="ARBA" id="ARBA00023242"/>
    </source>
</evidence>
<dbReference type="SUPFAM" id="SSF47986">
    <property type="entry name" value="DEATH domain"/>
    <property type="match status" value="1"/>
</dbReference>
<keyword evidence="9" id="KW-0597">Phosphoprotein</keyword>
<evidence type="ECO:0000256" key="15">
    <source>
        <dbReference type="ARBA" id="ARBA00023034"/>
    </source>
</evidence>
<dbReference type="Gene3D" id="3.40.50.300">
    <property type="entry name" value="P-loop containing nucleotide triphosphate hydrolases"/>
    <property type="match status" value="1"/>
</dbReference>
<evidence type="ECO:0000256" key="9">
    <source>
        <dbReference type="ARBA" id="ARBA00022553"/>
    </source>
</evidence>
<dbReference type="GO" id="GO:0005576">
    <property type="term" value="C:extracellular region"/>
    <property type="evidence" value="ECO:0007669"/>
    <property type="project" value="UniProtKB-SubCell"/>
</dbReference>
<dbReference type="InterPro" id="IPR007111">
    <property type="entry name" value="NACHT_NTPase"/>
</dbReference>
<keyword evidence="15" id="KW-0333">Golgi apparatus</keyword>
<dbReference type="OrthoDB" id="120976at2759"/>
<keyword evidence="17" id="KW-0564">Palmitate</keyword>
<dbReference type="Proteomes" id="UP000297703">
    <property type="component" value="Unassembled WGS sequence"/>
</dbReference>
<evidence type="ECO:0000256" key="5">
    <source>
        <dbReference type="ARBA" id="ARBA00004555"/>
    </source>
</evidence>
<evidence type="ECO:0000256" key="13">
    <source>
        <dbReference type="ARBA" id="ARBA00022859"/>
    </source>
</evidence>
<gene>
    <name evidence="22" type="ORF">DR999_PMT20388</name>
</gene>
<dbReference type="AlphaFoldDB" id="A0A4D9DKD1"/>
<evidence type="ECO:0000256" key="6">
    <source>
        <dbReference type="ARBA" id="ARBA00004613"/>
    </source>
</evidence>
<evidence type="ECO:0000256" key="4">
    <source>
        <dbReference type="ARBA" id="ARBA00004496"/>
    </source>
</evidence>
<sequence length="224" mass="25727">MMTRERNLRDSLLNTLESLLADEFDRFKHRLSYIDYDGRENIPRCQLEEANTRFKLVDLLCTFYCEDGAVNVAICVLTQINRRDAAAKLTEKALGPSQTPGTSAEDYRVKYRKHIQKKYRLIKDRNARLGDNVNLNSRYTKLIIVNKYRHEKEREHEIMAVGWRHAEIMSEQAHSSITIDTLFKPDEDGQTPQIVVLLGAAGIGKTMTARKIMLDWAAGRLSGV</sequence>
<accession>A0A4D9DKD1</accession>
<dbReference type="InterPro" id="IPR050637">
    <property type="entry name" value="NLRP_innate_immun_reg"/>
</dbReference>
<evidence type="ECO:0000256" key="3">
    <source>
        <dbReference type="ARBA" id="ARBA00004308"/>
    </source>
</evidence>
<keyword evidence="14" id="KW-0805">Transcription regulation</keyword>
<proteinExistence type="predicted"/>
<comment type="caution">
    <text evidence="22">The sequence shown here is derived from an EMBL/GenBank/DDBJ whole genome shotgun (WGS) entry which is preliminary data.</text>
</comment>
<dbReference type="InterPro" id="IPR029495">
    <property type="entry name" value="NACHT-assoc"/>
</dbReference>
<protein>
    <submittedName>
        <fullName evidence="22">Galanin peptide</fullName>
    </submittedName>
</protein>
<evidence type="ECO:0000256" key="11">
    <source>
        <dbReference type="ARBA" id="ARBA00022737"/>
    </source>
</evidence>
<dbReference type="PANTHER" id="PTHR45690">
    <property type="entry name" value="NACHT, LRR AND PYD DOMAINS-CONTAINING PROTEIN 12"/>
    <property type="match status" value="1"/>
</dbReference>
<dbReference type="Gene3D" id="1.10.533.10">
    <property type="entry name" value="Death Domain, Fas"/>
    <property type="match status" value="1"/>
</dbReference>
<dbReference type="Pfam" id="PF02758">
    <property type="entry name" value="PYRIN"/>
    <property type="match status" value="1"/>
</dbReference>
<keyword evidence="23" id="KW-1185">Reference proteome</keyword>
<dbReference type="PANTHER" id="PTHR45690:SF19">
    <property type="entry name" value="NACHT, LRR AND PYD DOMAINS-CONTAINING PROTEIN 3"/>
    <property type="match status" value="1"/>
</dbReference>
<keyword evidence="12" id="KW-0256">Endoplasmic reticulum</keyword>
<reference evidence="22 23" key="2">
    <citation type="submission" date="2019-04" db="EMBL/GenBank/DDBJ databases">
        <title>The genome sequence of big-headed turtle.</title>
        <authorList>
            <person name="Gong S."/>
        </authorList>
    </citation>
    <scope>NUCLEOTIDE SEQUENCE [LARGE SCALE GENOMIC DNA]</scope>
    <source>
        <strain evidence="22">DO16091913</strain>
        <tissue evidence="22">Muscle</tissue>
    </source>
</reference>
<keyword evidence="18" id="KW-0804">Transcription</keyword>
<reference evidence="22 23" key="1">
    <citation type="submission" date="2019-04" db="EMBL/GenBank/DDBJ databases">
        <title>Draft genome of the big-headed turtle Platysternon megacephalum.</title>
        <authorList>
            <person name="Gong S."/>
        </authorList>
    </citation>
    <scope>NUCLEOTIDE SEQUENCE [LARGE SCALE GENOMIC DNA]</scope>
    <source>
        <strain evidence="22">DO16091913</strain>
        <tissue evidence="22">Muscle</tissue>
    </source>
</reference>
<dbReference type="SMART" id="SM01289">
    <property type="entry name" value="PYRIN"/>
    <property type="match status" value="1"/>
</dbReference>
<dbReference type="STRING" id="55544.A0A4D9DKD1"/>
<evidence type="ECO:0000256" key="2">
    <source>
        <dbReference type="ARBA" id="ARBA00004240"/>
    </source>
</evidence>
<evidence type="ECO:0000256" key="18">
    <source>
        <dbReference type="ARBA" id="ARBA00023163"/>
    </source>
</evidence>
<dbReference type="PROSITE" id="PS50824">
    <property type="entry name" value="DAPIN"/>
    <property type="match status" value="1"/>
</dbReference>
<evidence type="ECO:0000313" key="22">
    <source>
        <dbReference type="EMBL" id="TFJ97760.1"/>
    </source>
</evidence>
<evidence type="ECO:0000313" key="23">
    <source>
        <dbReference type="Proteomes" id="UP000297703"/>
    </source>
</evidence>
<evidence type="ECO:0000256" key="17">
    <source>
        <dbReference type="ARBA" id="ARBA00023139"/>
    </source>
</evidence>
<evidence type="ECO:0000256" key="8">
    <source>
        <dbReference type="ARBA" id="ARBA00022525"/>
    </source>
</evidence>
<keyword evidence="7" id="KW-0963">Cytoplasm</keyword>
<keyword evidence="19" id="KW-0539">Nucleus</keyword>
<evidence type="ECO:0000256" key="12">
    <source>
        <dbReference type="ARBA" id="ARBA00022824"/>
    </source>
</evidence>
<evidence type="ECO:0000256" key="16">
    <source>
        <dbReference type="ARBA" id="ARBA00023136"/>
    </source>
</evidence>
<evidence type="ECO:0000256" key="10">
    <source>
        <dbReference type="ARBA" id="ARBA00022588"/>
    </source>
</evidence>
<dbReference type="GO" id="GO:0061702">
    <property type="term" value="C:canonical inflammasome complex"/>
    <property type="evidence" value="ECO:0007669"/>
    <property type="project" value="UniProtKB-SubCell"/>
</dbReference>
<keyword evidence="8" id="KW-0964">Secreted</keyword>
<evidence type="ECO:0000259" key="21">
    <source>
        <dbReference type="PROSITE" id="PS50824"/>
    </source>
</evidence>
<dbReference type="GO" id="GO:0016787">
    <property type="term" value="F:hydrolase activity"/>
    <property type="evidence" value="ECO:0007669"/>
    <property type="project" value="UniProtKB-KW"/>
</dbReference>
<keyword evidence="11" id="KW-0677">Repeat</keyword>
<keyword evidence="16" id="KW-0472">Membrane</keyword>
<name>A0A4D9DKD1_9SAUR</name>
<dbReference type="Pfam" id="PF14484">
    <property type="entry name" value="FISNA"/>
    <property type="match status" value="1"/>
</dbReference>
<evidence type="ECO:0000256" key="14">
    <source>
        <dbReference type="ARBA" id="ARBA00023015"/>
    </source>
</evidence>
<evidence type="ECO:0000256" key="7">
    <source>
        <dbReference type="ARBA" id="ARBA00022490"/>
    </source>
</evidence>